<feature type="transmembrane region" description="Helical" evidence="1">
    <location>
        <begin position="45"/>
        <end position="61"/>
    </location>
</feature>
<evidence type="ECO:0000256" key="1">
    <source>
        <dbReference type="SAM" id="Phobius"/>
    </source>
</evidence>
<dbReference type="InterPro" id="IPR019204">
    <property type="entry name" value="DUF2070_membrane"/>
</dbReference>
<reference evidence="3 4" key="1">
    <citation type="submission" date="2014-03" db="EMBL/GenBank/DDBJ databases">
        <title>Draft genome sequence of the novel thermoacidophilic archaea Acidianus copahuensis ALE1 strain, isolated from Copahue volcanic area in Neuquen Argentina.</title>
        <authorList>
            <person name="Urbieta M.S."/>
            <person name="Rascovan N."/>
            <person name="Castro C."/>
            <person name="Revale S."/>
            <person name="Giaveno M.A."/>
            <person name="Vazquez M.P."/>
            <person name="Donati E.R."/>
        </authorList>
    </citation>
    <scope>NUCLEOTIDE SEQUENCE [LARGE SCALE GENOMIC DNA]</scope>
    <source>
        <strain evidence="3 4">ALE1</strain>
    </source>
</reference>
<dbReference type="Pfam" id="PF09843">
    <property type="entry name" value="DUF2070"/>
    <property type="match status" value="1"/>
</dbReference>
<proteinExistence type="predicted"/>
<feature type="domain" description="DUF2070" evidence="2">
    <location>
        <begin position="8"/>
        <end position="512"/>
    </location>
</feature>
<feature type="transmembrane region" description="Helical" evidence="1">
    <location>
        <begin position="68"/>
        <end position="89"/>
    </location>
</feature>
<feature type="transmembrane region" description="Helical" evidence="1">
    <location>
        <begin position="502"/>
        <end position="523"/>
    </location>
</feature>
<gene>
    <name evidence="3" type="ORF">CM19_02805</name>
</gene>
<dbReference type="Proteomes" id="UP000024332">
    <property type="component" value="Unassembled WGS sequence"/>
</dbReference>
<sequence>MDSEKLTRKYYSKIITLPSTKILLPLASVESIAVVIRSLIVGFDLLYSFLIYAVAISLIFWNKYRSTLFFFSFFPIIYIIFSFFGKVYLFTFGTLVPLTNYAMLIDHRDITAVGLSTLIAILPTLIYPNFWFILFPIVVGVLSFLYISSINRKGRKIMGISSMSVLRPFLRAISYKKDNEVESFLSKISIPSLLNVMVLRLNDIYIILPQIHFGLYGKVGSSFFPYLFEESLPKSFVFHGPGSHEIDLPSLKETKKVVEEILSNIKNMEKISFGEIETEEFDGFRATSIIFDNISLSFLERPNGGIDDLPGSLWTTMVERKDFIVDCHNQTLKKEIGRKERDEIRNFLGRKVKFGGNKLRIGYAEGKLEGCEGYCNEKIKVLTFISENKKTSIVYVFANNACEGVREKIRENASDLTDAILVTPDDHTCTASSLGNLYQPATLCPKLITESRRLIEESLNNALEVNDAEFKMIKIKTRVLGKVISSLTEGLEKVGSYAIKTVWIPIALPYLVLALFLIAETFIKI</sequence>
<keyword evidence="1" id="KW-0472">Membrane</keyword>
<accession>A0A031LS02</accession>
<protein>
    <submittedName>
        <fullName evidence="3">Membrane protein</fullName>
    </submittedName>
</protein>
<evidence type="ECO:0000313" key="4">
    <source>
        <dbReference type="Proteomes" id="UP000024332"/>
    </source>
</evidence>
<dbReference type="OrthoDB" id="8914at2157"/>
<dbReference type="STRING" id="1160895.CM19_02805"/>
<keyword evidence="1" id="KW-0812">Transmembrane</keyword>
<evidence type="ECO:0000259" key="2">
    <source>
        <dbReference type="Pfam" id="PF09843"/>
    </source>
</evidence>
<name>A0A031LS02_9CREN</name>
<feature type="transmembrane region" description="Helical" evidence="1">
    <location>
        <begin position="130"/>
        <end position="148"/>
    </location>
</feature>
<keyword evidence="4" id="KW-1185">Reference proteome</keyword>
<dbReference type="EMBL" id="JFZT01000017">
    <property type="protein sequence ID" value="EZQ11142.1"/>
    <property type="molecule type" value="Genomic_DNA"/>
</dbReference>
<dbReference type="AlphaFoldDB" id="A0A031LS02"/>
<evidence type="ECO:0000313" key="3">
    <source>
        <dbReference type="EMBL" id="EZQ11142.1"/>
    </source>
</evidence>
<keyword evidence="1" id="KW-1133">Transmembrane helix</keyword>
<organism evidence="3 4">
    <name type="scientific">Candidatus Acidianus copahuensis</name>
    <dbReference type="NCBI Taxonomy" id="1160895"/>
    <lineage>
        <taxon>Archaea</taxon>
        <taxon>Thermoproteota</taxon>
        <taxon>Thermoprotei</taxon>
        <taxon>Sulfolobales</taxon>
        <taxon>Sulfolobaceae</taxon>
        <taxon>Acidianus</taxon>
    </lineage>
</organism>
<comment type="caution">
    <text evidence="3">The sequence shown here is derived from an EMBL/GenBank/DDBJ whole genome shotgun (WGS) entry which is preliminary data.</text>
</comment>
<dbReference type="RefSeq" id="WP_048098892.1">
    <property type="nucleotide sequence ID" value="NZ_JFZT01000017.1"/>
</dbReference>